<gene>
    <name evidence="2" type="ORF">LHA35_07040</name>
</gene>
<dbReference type="InterPro" id="IPR041307">
    <property type="entry name" value="WcbI"/>
</dbReference>
<sequence>MRIAVLGCCQAHGYAHALAHLLPEAEVESFEAVISRNHRKLEPAAEALGGFDVIFTQEFGAEFGPLGTEALPALGPPVHRLPLVAFPGYHPDMVYLTLGGAVQGSPIGAYHSAIIAAAFSLGVAEEDVPQLFNRLVYGRLGYLQGFGAARTLLLEMLGRYGLDLSAEFEDWHARGPFMHSINHPRGIVLADVIRAAAIRAGLLGAAAPRVLPPFDHLAADTIWPVYPEIAEGLGVPGGMLFKRFSHPVGPLGNALYIGLGRLVRESYGMYRALPEAAFREGAVAQVRERLAAVIG</sequence>
<proteinExistence type="predicted"/>
<name>A0A9X1L729_9PROT</name>
<dbReference type="AlphaFoldDB" id="A0A9X1L729"/>
<dbReference type="EMBL" id="JAJAQI010000008">
    <property type="protein sequence ID" value="MCB4821486.1"/>
    <property type="molecule type" value="Genomic_DNA"/>
</dbReference>
<reference evidence="2" key="1">
    <citation type="submission" date="2021-10" db="EMBL/GenBank/DDBJ databases">
        <title>Roseicella aerolatum sp. nov., isolated from aerosols of e-waste dismantling site.</title>
        <authorList>
            <person name="Qin T."/>
        </authorList>
    </citation>
    <scope>NUCLEOTIDE SEQUENCE</scope>
    <source>
        <strain evidence="2">GB24</strain>
    </source>
</reference>
<organism evidence="2 3">
    <name type="scientific">Roseicella aerolata</name>
    <dbReference type="NCBI Taxonomy" id="2883479"/>
    <lineage>
        <taxon>Bacteria</taxon>
        <taxon>Pseudomonadati</taxon>
        <taxon>Pseudomonadota</taxon>
        <taxon>Alphaproteobacteria</taxon>
        <taxon>Acetobacterales</taxon>
        <taxon>Roseomonadaceae</taxon>
        <taxon>Roseicella</taxon>
    </lineage>
</organism>
<dbReference type="Proteomes" id="UP001139311">
    <property type="component" value="Unassembled WGS sequence"/>
</dbReference>
<dbReference type="Gene3D" id="3.40.50.12080">
    <property type="match status" value="1"/>
</dbReference>
<evidence type="ECO:0000313" key="2">
    <source>
        <dbReference type="EMBL" id="MCB4821486.1"/>
    </source>
</evidence>
<feature type="domain" description="Polysaccharide biosynthesis enzyme WcbI" evidence="1">
    <location>
        <begin position="3"/>
        <end position="201"/>
    </location>
</feature>
<accession>A0A9X1L729</accession>
<evidence type="ECO:0000313" key="3">
    <source>
        <dbReference type="Proteomes" id="UP001139311"/>
    </source>
</evidence>
<comment type="caution">
    <text evidence="2">The sequence shown here is derived from an EMBL/GenBank/DDBJ whole genome shotgun (WGS) entry which is preliminary data.</text>
</comment>
<keyword evidence="3" id="KW-1185">Reference proteome</keyword>
<dbReference type="RefSeq" id="WP_226606277.1">
    <property type="nucleotide sequence ID" value="NZ_JAJAQI010000008.1"/>
</dbReference>
<evidence type="ECO:0000259" key="1">
    <source>
        <dbReference type="Pfam" id="PF18588"/>
    </source>
</evidence>
<protein>
    <recommendedName>
        <fullName evidence="1">Polysaccharide biosynthesis enzyme WcbI domain-containing protein</fullName>
    </recommendedName>
</protein>
<dbReference type="Pfam" id="PF18588">
    <property type="entry name" value="WcbI"/>
    <property type="match status" value="1"/>
</dbReference>